<protein>
    <recommendedName>
        <fullName evidence="4">Flagellar hook-associated protein 1</fullName>
    </recommendedName>
</protein>
<feature type="signal peptide" evidence="7">
    <location>
        <begin position="1"/>
        <end position="21"/>
    </location>
</feature>
<feature type="chain" id="PRO_5001696777" description="Flagellar hook-associated protein 1" evidence="7">
    <location>
        <begin position="22"/>
        <end position="484"/>
    </location>
</feature>
<dbReference type="OrthoDB" id="7181295at2"/>
<dbReference type="PANTHER" id="PTHR30033">
    <property type="entry name" value="FLAGELLAR HOOK-ASSOCIATED PROTEIN 1"/>
    <property type="match status" value="1"/>
</dbReference>
<proteinExistence type="inferred from homology"/>
<keyword evidence="6" id="KW-0975">Bacterial flagellum</keyword>
<name>A0A074JXU5_9RHOB</name>
<dbReference type="GO" id="GO:0005576">
    <property type="term" value="C:extracellular region"/>
    <property type="evidence" value="ECO:0007669"/>
    <property type="project" value="UniProtKB-SubCell"/>
</dbReference>
<gene>
    <name evidence="10" type="ORF">DT23_09490</name>
</gene>
<comment type="caution">
    <text evidence="10">The sequence shown here is derived from an EMBL/GenBank/DDBJ whole genome shotgun (WGS) entry which is preliminary data.</text>
</comment>
<organism evidence="10 11">
    <name type="scientific">Thioclava indica</name>
    <dbReference type="NCBI Taxonomy" id="1353528"/>
    <lineage>
        <taxon>Bacteria</taxon>
        <taxon>Pseudomonadati</taxon>
        <taxon>Pseudomonadota</taxon>
        <taxon>Alphaproteobacteria</taxon>
        <taxon>Rhodobacterales</taxon>
        <taxon>Paracoccaceae</taxon>
        <taxon>Thioclava</taxon>
    </lineage>
</organism>
<feature type="domain" description="Flagellar hook-associated protein FlgK helical" evidence="9">
    <location>
        <begin position="90"/>
        <end position="313"/>
    </location>
</feature>
<dbReference type="PANTHER" id="PTHR30033:SF1">
    <property type="entry name" value="FLAGELLAR HOOK-ASSOCIATED PROTEIN 1"/>
    <property type="match status" value="1"/>
</dbReference>
<comment type="subcellular location">
    <subcellularLocation>
        <location evidence="1">Bacterial flagellum</location>
    </subcellularLocation>
    <subcellularLocation>
        <location evidence="2">Secreted</location>
    </subcellularLocation>
</comment>
<keyword evidence="5" id="KW-0964">Secreted</keyword>
<evidence type="ECO:0000313" key="11">
    <source>
        <dbReference type="Proteomes" id="UP000027471"/>
    </source>
</evidence>
<dbReference type="GO" id="GO:0044780">
    <property type="term" value="P:bacterial-type flagellum assembly"/>
    <property type="evidence" value="ECO:0007669"/>
    <property type="project" value="InterPro"/>
</dbReference>
<dbReference type="eggNOG" id="COG1256">
    <property type="taxonomic scope" value="Bacteria"/>
</dbReference>
<dbReference type="GO" id="GO:0009424">
    <property type="term" value="C:bacterial-type flagellum hook"/>
    <property type="evidence" value="ECO:0007669"/>
    <property type="project" value="InterPro"/>
</dbReference>
<dbReference type="InterPro" id="IPR053927">
    <property type="entry name" value="FlgK_helical"/>
</dbReference>
<dbReference type="GO" id="GO:0005198">
    <property type="term" value="F:structural molecule activity"/>
    <property type="evidence" value="ECO:0007669"/>
    <property type="project" value="InterPro"/>
</dbReference>
<dbReference type="InterPro" id="IPR002371">
    <property type="entry name" value="FlgK"/>
</dbReference>
<evidence type="ECO:0000259" key="9">
    <source>
        <dbReference type="Pfam" id="PF22638"/>
    </source>
</evidence>
<dbReference type="EMBL" id="AUNB01000002">
    <property type="protein sequence ID" value="KEO61314.1"/>
    <property type="molecule type" value="Genomic_DNA"/>
</dbReference>
<dbReference type="Pfam" id="PF22638">
    <property type="entry name" value="FlgK_D1"/>
    <property type="match status" value="1"/>
</dbReference>
<sequence>MSITLALSNALSGLTASSRMAEVVASNTANAMTEGYARREVQLSSQMLGTNGAGVAVTGVNRAVNETVLQDRRLADASAENAGKRTDFYSQMEGWLGNPEEAGSLSTQLSDLEANLVEAASRPESEVRLTAVLDATKSITTHLGDTSDNIQQARMDADKSIASQVSFLNESLAQIDTLNSNILSLRASGHDASALLDQRQVLVDQVSTIVPVRQIARDNDQISLVTTGGAFLLESNPVEIGFSAAGTITADMTQDSGALSGLTINGMDIATDDDRLMGGGSLGALFSIRDELAPQAQTQVDAYARNLIERFSDPTTDPTLSSGDPGLFTDAGGALDTANELGLASRISINAIADPDQGGALWHLRDGLGATSAGSVGNSQILTSLADALTAQSTPSSGDFGASKHSASSLAASLMSEFSSKRQSAEATESFAAARHETLNEMALADGVDTDQELQTLLQVERMYAANAKVMQTVDTLINTLLEL</sequence>
<accession>A0A074JXU5</accession>
<feature type="domain" description="Flagellar basal-body/hook protein C-terminal" evidence="8">
    <location>
        <begin position="447"/>
        <end position="484"/>
    </location>
</feature>
<evidence type="ECO:0000256" key="7">
    <source>
        <dbReference type="SAM" id="SignalP"/>
    </source>
</evidence>
<comment type="similarity">
    <text evidence="3">Belongs to the flagella basal body rod proteins family.</text>
</comment>
<keyword evidence="11" id="KW-1185">Reference proteome</keyword>
<dbReference type="RefSeq" id="WP_038127911.1">
    <property type="nucleotide sequence ID" value="NZ_AUNB01000002.1"/>
</dbReference>
<evidence type="ECO:0000256" key="5">
    <source>
        <dbReference type="ARBA" id="ARBA00022525"/>
    </source>
</evidence>
<evidence type="ECO:0000256" key="4">
    <source>
        <dbReference type="ARBA" id="ARBA00016244"/>
    </source>
</evidence>
<dbReference type="SUPFAM" id="SSF64518">
    <property type="entry name" value="Phase 1 flagellin"/>
    <property type="match status" value="1"/>
</dbReference>
<dbReference type="Proteomes" id="UP000027471">
    <property type="component" value="Unassembled WGS sequence"/>
</dbReference>
<dbReference type="STRING" id="1353528.DT23_09490"/>
<keyword evidence="7" id="KW-0732">Signal</keyword>
<evidence type="ECO:0000256" key="6">
    <source>
        <dbReference type="ARBA" id="ARBA00023143"/>
    </source>
</evidence>
<dbReference type="NCBIfam" id="TIGR02492">
    <property type="entry name" value="flgK_ends"/>
    <property type="match status" value="1"/>
</dbReference>
<dbReference type="InterPro" id="IPR010930">
    <property type="entry name" value="Flg_bb/hook_C_dom"/>
</dbReference>
<dbReference type="AlphaFoldDB" id="A0A074JXU5"/>
<evidence type="ECO:0000259" key="8">
    <source>
        <dbReference type="Pfam" id="PF06429"/>
    </source>
</evidence>
<evidence type="ECO:0000256" key="2">
    <source>
        <dbReference type="ARBA" id="ARBA00004613"/>
    </source>
</evidence>
<evidence type="ECO:0000313" key="10">
    <source>
        <dbReference type="EMBL" id="KEO61314.1"/>
    </source>
</evidence>
<evidence type="ECO:0000256" key="3">
    <source>
        <dbReference type="ARBA" id="ARBA00009677"/>
    </source>
</evidence>
<reference evidence="10 11" key="1">
    <citation type="journal article" date="2015" name="Antonie Van Leeuwenhoek">
        <title>Thioclava indica sp. nov., isolated from surface seawater of the Indian Ocean.</title>
        <authorList>
            <person name="Liu Y."/>
            <person name="Lai Q."/>
            <person name="Du J."/>
            <person name="Xu H."/>
            <person name="Jiang L."/>
            <person name="Shao Z."/>
        </authorList>
    </citation>
    <scope>NUCLEOTIDE SEQUENCE [LARGE SCALE GENOMIC DNA]</scope>
    <source>
        <strain evidence="10 11">DT23-4</strain>
    </source>
</reference>
<dbReference type="Pfam" id="PF06429">
    <property type="entry name" value="Flg_bbr_C"/>
    <property type="match status" value="1"/>
</dbReference>
<evidence type="ECO:0000256" key="1">
    <source>
        <dbReference type="ARBA" id="ARBA00004365"/>
    </source>
</evidence>